<dbReference type="AlphaFoldDB" id="A0AAE1AY00"/>
<accession>A0AAE1AY00</accession>
<keyword evidence="2" id="KW-1185">Reference proteome</keyword>
<dbReference type="EMBL" id="JAWDGP010000957">
    <property type="protein sequence ID" value="KAK3795963.1"/>
    <property type="molecule type" value="Genomic_DNA"/>
</dbReference>
<evidence type="ECO:0000313" key="1">
    <source>
        <dbReference type="EMBL" id="KAK3795963.1"/>
    </source>
</evidence>
<evidence type="ECO:0000313" key="2">
    <source>
        <dbReference type="Proteomes" id="UP001283361"/>
    </source>
</evidence>
<reference evidence="1" key="1">
    <citation type="journal article" date="2023" name="G3 (Bethesda)">
        <title>A reference genome for the long-term kleptoplast-retaining sea slug Elysia crispata morphotype clarki.</title>
        <authorList>
            <person name="Eastman K.E."/>
            <person name="Pendleton A.L."/>
            <person name="Shaikh M.A."/>
            <person name="Suttiyut T."/>
            <person name="Ogas R."/>
            <person name="Tomko P."/>
            <person name="Gavelis G."/>
            <person name="Widhalm J.R."/>
            <person name="Wisecaver J.H."/>
        </authorList>
    </citation>
    <scope>NUCLEOTIDE SEQUENCE</scope>
    <source>
        <strain evidence="1">ECLA1</strain>
    </source>
</reference>
<comment type="caution">
    <text evidence="1">The sequence shown here is derived from an EMBL/GenBank/DDBJ whole genome shotgun (WGS) entry which is preliminary data.</text>
</comment>
<organism evidence="1 2">
    <name type="scientific">Elysia crispata</name>
    <name type="common">lettuce slug</name>
    <dbReference type="NCBI Taxonomy" id="231223"/>
    <lineage>
        <taxon>Eukaryota</taxon>
        <taxon>Metazoa</taxon>
        <taxon>Spiralia</taxon>
        <taxon>Lophotrochozoa</taxon>
        <taxon>Mollusca</taxon>
        <taxon>Gastropoda</taxon>
        <taxon>Heterobranchia</taxon>
        <taxon>Euthyneura</taxon>
        <taxon>Panpulmonata</taxon>
        <taxon>Sacoglossa</taxon>
        <taxon>Placobranchoidea</taxon>
        <taxon>Plakobranchidae</taxon>
        <taxon>Elysia</taxon>
    </lineage>
</organism>
<name>A0AAE1AY00_9GAST</name>
<gene>
    <name evidence="1" type="ORF">RRG08_042957</name>
</gene>
<protein>
    <submittedName>
        <fullName evidence="1">Uncharacterized protein</fullName>
    </submittedName>
</protein>
<sequence>MAADEKQLQTLGQTLQKTAGTESYRLSPSHFVVAFVPFINFHLKLQKTLQKLQGLNNTDCLHHISWWLLSHS</sequence>
<proteinExistence type="predicted"/>
<dbReference type="Proteomes" id="UP001283361">
    <property type="component" value="Unassembled WGS sequence"/>
</dbReference>